<dbReference type="InterPro" id="IPR029058">
    <property type="entry name" value="AB_hydrolase_fold"/>
</dbReference>
<organism evidence="4">
    <name type="scientific">Gibberella zeae</name>
    <name type="common">Wheat head blight fungus</name>
    <name type="synonym">Fusarium graminearum</name>
    <dbReference type="NCBI Taxonomy" id="5518"/>
    <lineage>
        <taxon>Eukaryota</taxon>
        <taxon>Fungi</taxon>
        <taxon>Dikarya</taxon>
        <taxon>Ascomycota</taxon>
        <taxon>Pezizomycotina</taxon>
        <taxon>Sordariomycetes</taxon>
        <taxon>Hypocreomycetidae</taxon>
        <taxon>Hypocreales</taxon>
        <taxon>Nectriaceae</taxon>
        <taxon>Fusarium</taxon>
    </lineage>
</organism>
<proteinExistence type="predicted"/>
<gene>
    <name evidence="4" type="ORF">FUG_LOCUS122060</name>
    <name evidence="3" type="ORF">MDCFG202_LOCUS12297</name>
</gene>
<feature type="region of interest" description="Disordered" evidence="1">
    <location>
        <begin position="672"/>
        <end position="709"/>
    </location>
</feature>
<dbReference type="CDD" id="cd06257">
    <property type="entry name" value="DnaJ"/>
    <property type="match status" value="1"/>
</dbReference>
<name>A0A4E9DRK2_GIBZA</name>
<dbReference type="PRINTS" id="PR00625">
    <property type="entry name" value="JDOMAIN"/>
</dbReference>
<reference evidence="3" key="2">
    <citation type="submission" date="2021-03" db="EMBL/GenBank/DDBJ databases">
        <authorList>
            <person name="Alouane T."/>
            <person name="Langin T."/>
            <person name="Bonhomme L."/>
        </authorList>
    </citation>
    <scope>NUCLEOTIDE SEQUENCE</scope>
    <source>
        <strain evidence="3">MDC_Fg202</strain>
    </source>
</reference>
<dbReference type="SUPFAM" id="SSF53474">
    <property type="entry name" value="alpha/beta-Hydrolases"/>
    <property type="match status" value="1"/>
</dbReference>
<feature type="compositionally biased region" description="Basic and acidic residues" evidence="1">
    <location>
        <begin position="678"/>
        <end position="688"/>
    </location>
</feature>
<protein>
    <recommendedName>
        <fullName evidence="2">J domain-containing protein</fullName>
    </recommendedName>
</protein>
<dbReference type="PANTHER" id="PTHR33840">
    <property type="match status" value="1"/>
</dbReference>
<dbReference type="EMBL" id="CAAKMV010000099">
    <property type="protein sequence ID" value="VIO54337.1"/>
    <property type="molecule type" value="Genomic_DNA"/>
</dbReference>
<dbReference type="SUPFAM" id="SSF46565">
    <property type="entry name" value="Chaperone J-domain"/>
    <property type="match status" value="1"/>
</dbReference>
<reference evidence="4" key="1">
    <citation type="submission" date="2019-04" db="EMBL/GenBank/DDBJ databases">
        <authorList>
            <person name="Melise S."/>
            <person name="Noan J."/>
            <person name="Okalmin O."/>
        </authorList>
    </citation>
    <scope>NUCLEOTIDE SEQUENCE</scope>
    <source>
        <strain evidence="4">FN9</strain>
    </source>
</reference>
<dbReference type="AlphaFoldDB" id="A0A4E9DRK2"/>
<evidence type="ECO:0000259" key="2">
    <source>
        <dbReference type="PROSITE" id="PS50076"/>
    </source>
</evidence>
<dbReference type="PANTHER" id="PTHR33840:SF1">
    <property type="entry name" value="TLE1 PHOSPHOLIPASE DOMAIN-CONTAINING PROTEIN"/>
    <property type="match status" value="1"/>
</dbReference>
<dbReference type="SMART" id="SM00271">
    <property type="entry name" value="DnaJ"/>
    <property type="match status" value="1"/>
</dbReference>
<dbReference type="InterPro" id="IPR001623">
    <property type="entry name" value="DnaJ_domain"/>
</dbReference>
<evidence type="ECO:0000313" key="3">
    <source>
        <dbReference type="EMBL" id="CAG1963689.1"/>
    </source>
</evidence>
<accession>A0A4E9DRK2</accession>
<evidence type="ECO:0000256" key="1">
    <source>
        <dbReference type="SAM" id="MobiDB-lite"/>
    </source>
</evidence>
<dbReference type="Gene3D" id="1.10.287.110">
    <property type="entry name" value="DnaJ domain"/>
    <property type="match status" value="1"/>
</dbReference>
<dbReference type="PROSITE" id="PS50076">
    <property type="entry name" value="DNAJ_2"/>
    <property type="match status" value="1"/>
</dbReference>
<dbReference type="InterPro" id="IPR036869">
    <property type="entry name" value="J_dom_sf"/>
</dbReference>
<dbReference type="Pfam" id="PF00226">
    <property type="entry name" value="DnaJ"/>
    <property type="match status" value="1"/>
</dbReference>
<dbReference type="Proteomes" id="UP000746612">
    <property type="component" value="Unassembled WGS sequence"/>
</dbReference>
<dbReference type="InterPro" id="IPR018712">
    <property type="entry name" value="Tle1-like_cat"/>
</dbReference>
<feature type="domain" description="J" evidence="2">
    <location>
        <begin position="523"/>
        <end position="587"/>
    </location>
</feature>
<evidence type="ECO:0000313" key="4">
    <source>
        <dbReference type="EMBL" id="VIO54337.1"/>
    </source>
</evidence>
<sequence length="783" mass="89958">MTTEPTPKTFKRLIACCDGTWMDSDKGYQEPGLFEKEGSLQVPSNVTRISRCFEKRCNDGKLQVVNYESGVGTGSNMLDSITGGAFGQGLAERMRETYSFICSNYMDGDEIILVGFSRGAFTVRSVAGMIGHLGLLTREGVEFFYPIFKDMQHWMDDDYEDPFPNIPFPDKPKGKDAADKYRARLEQLGYTRVRREQGDEIITIRAVCVWDTVGSLGIPKIAWLDKLDRIEHAFQALALDETRPPFSPAVWERLPENRYTTDLRQVWFPGNHGNIGGGWEDQGIANCTLAWMMDQLASIGVEFDLPSLERCFVQNVKYYHKTPSKLSIKSRKKKQKQKMRKWAMSPIYENNRPFRPWGLGAINKSPGILYKLSGQTIRTPGLYRPTDRRSKSDKSRYLLDTNERIHSSVRIRLACKGLSLDDEHVWDCPALLGKWKLKRTREKYNDPVPQEPGWCPHSAKDNMGHPNDWSKGRWVWEYIGSEKNGPTDKRQRVMVEEPLGPMTDSKSADLLQYAQEYASKNEDLYELLGVDALTPKEEIHRAWRKRSLKYHPDKAGDKFDAEVWEKFERARDILSDPGARGAYDGAIKAALLRKQEYEARDKKNKALVDDLEARENAWKVQREEKEQREKDEIEKERSRLVEQRRLREEEEKRQAAAAQEVEDLAEAKRRLKEKKEKKKQDEAREKFLRKSRMAAEATDGKPASGPVNGAMNVPGDYSVDFGTEQKLYWELVCDKLRAVQAVKNLQKNQATPEEYQQAEQGLLEAKTRIHQAEVRFAEQASAS</sequence>
<dbReference type="EMBL" id="CAJPIJ010000022">
    <property type="protein sequence ID" value="CAG1963689.1"/>
    <property type="molecule type" value="Genomic_DNA"/>
</dbReference>
<dbReference type="Pfam" id="PF09994">
    <property type="entry name" value="T6SS_Tle1-like_cat"/>
    <property type="match status" value="1"/>
</dbReference>